<feature type="transmembrane region" description="Helical" evidence="1">
    <location>
        <begin position="9"/>
        <end position="27"/>
    </location>
</feature>
<dbReference type="RefSeq" id="WP_101028725.1">
    <property type="nucleotide sequence ID" value="NZ_CABMMZ010000032.1"/>
</dbReference>
<evidence type="ECO:0000313" key="3">
    <source>
        <dbReference type="EMBL" id="PKD32154.1"/>
    </source>
</evidence>
<keyword evidence="1" id="KW-1133">Transmembrane helix</keyword>
<dbReference type="Gene3D" id="3.90.1310.10">
    <property type="entry name" value="Penicillin-binding protein 2a (Domain 2)"/>
    <property type="match status" value="1"/>
</dbReference>
<proteinExistence type="predicted"/>
<evidence type="ECO:0000256" key="1">
    <source>
        <dbReference type="SAM" id="Phobius"/>
    </source>
</evidence>
<name>A0A2N0UYU5_9FIRM</name>
<dbReference type="SUPFAM" id="SSF56601">
    <property type="entry name" value="beta-lactamase/transpeptidase-like"/>
    <property type="match status" value="1"/>
</dbReference>
<dbReference type="PANTHER" id="PTHR30627:SF24">
    <property type="entry name" value="PENICILLIN-BINDING PROTEIN 4B"/>
    <property type="match status" value="1"/>
</dbReference>
<gene>
    <name evidence="3" type="primary">pbp</name>
    <name evidence="3" type="ORF">RBATCC27255_00641</name>
</gene>
<keyword evidence="4" id="KW-1185">Reference proteome</keyword>
<dbReference type="Gene3D" id="3.40.710.10">
    <property type="entry name" value="DD-peptidase/beta-lactamase superfamily"/>
    <property type="match status" value="1"/>
</dbReference>
<dbReference type="EMBL" id="NNSR01000032">
    <property type="protein sequence ID" value="PKD32154.1"/>
    <property type="molecule type" value="Genomic_DNA"/>
</dbReference>
<dbReference type="InterPro" id="IPR001460">
    <property type="entry name" value="PCN-bd_Tpept"/>
</dbReference>
<accession>A0A2N0UYU5</accession>
<organism evidence="3 4">
    <name type="scientific">Ruminococcus bromii</name>
    <dbReference type="NCBI Taxonomy" id="40518"/>
    <lineage>
        <taxon>Bacteria</taxon>
        <taxon>Bacillati</taxon>
        <taxon>Bacillota</taxon>
        <taxon>Clostridia</taxon>
        <taxon>Eubacteriales</taxon>
        <taxon>Oscillospiraceae</taxon>
        <taxon>Ruminococcus</taxon>
    </lineage>
</organism>
<keyword evidence="1" id="KW-0812">Transmembrane</keyword>
<dbReference type="InterPro" id="IPR012338">
    <property type="entry name" value="Beta-lactam/transpept-like"/>
</dbReference>
<dbReference type="InterPro" id="IPR050515">
    <property type="entry name" value="Beta-lactam/transpept"/>
</dbReference>
<keyword evidence="1" id="KW-0472">Membrane</keyword>
<dbReference type="GO" id="GO:0005886">
    <property type="term" value="C:plasma membrane"/>
    <property type="evidence" value="ECO:0007669"/>
    <property type="project" value="TreeGrafter"/>
</dbReference>
<protein>
    <submittedName>
        <fullName evidence="3">Beta-lactam-inducible penicillin-binding protein</fullName>
    </submittedName>
</protein>
<dbReference type="GO" id="GO:0071972">
    <property type="term" value="F:peptidoglycan L,D-transpeptidase activity"/>
    <property type="evidence" value="ECO:0007669"/>
    <property type="project" value="TreeGrafter"/>
</dbReference>
<dbReference type="PANTHER" id="PTHR30627">
    <property type="entry name" value="PEPTIDOGLYCAN D,D-TRANSPEPTIDASE"/>
    <property type="match status" value="1"/>
</dbReference>
<dbReference type="GO" id="GO:0008658">
    <property type="term" value="F:penicillin binding"/>
    <property type="evidence" value="ECO:0007669"/>
    <property type="project" value="InterPro"/>
</dbReference>
<dbReference type="Proteomes" id="UP000233425">
    <property type="component" value="Unassembled WGS sequence"/>
</dbReference>
<feature type="domain" description="Penicillin-binding protein transpeptidase" evidence="2">
    <location>
        <begin position="152"/>
        <end position="452"/>
    </location>
</feature>
<evidence type="ECO:0000259" key="2">
    <source>
        <dbReference type="Pfam" id="PF00905"/>
    </source>
</evidence>
<evidence type="ECO:0000313" key="4">
    <source>
        <dbReference type="Proteomes" id="UP000233425"/>
    </source>
</evidence>
<reference evidence="3" key="1">
    <citation type="journal article" date="2018" name="Environ. Microbiol.">
        <title>Sporulation capability and amylosome conservation among diverse human colonic and rumen isolates of the keystone starch-degrader Ruminococcus bromii.</title>
        <authorList>
            <person name="Mukhopadhya I."/>
            <person name="Morais S."/>
            <person name="Laverde-Gomez J."/>
            <person name="Sheridan P.O."/>
            <person name="Walker A.W."/>
            <person name="Kelly W."/>
            <person name="Klieve A.V."/>
            <person name="Ouwerkerk D."/>
            <person name="Duncan S.H."/>
            <person name="Louis P."/>
            <person name="Koropatkin N."/>
            <person name="Cockburn D."/>
            <person name="Kibler R."/>
            <person name="Cooper P.J."/>
            <person name="Sandoval C."/>
            <person name="Crost E."/>
            <person name="Juge N."/>
            <person name="Bayer E.A."/>
            <person name="Flint H.J."/>
        </authorList>
    </citation>
    <scope>NUCLEOTIDE SEQUENCE [LARGE SCALE GENOMIC DNA]</scope>
    <source>
        <strain evidence="3">ATCC 27255</strain>
    </source>
</reference>
<comment type="caution">
    <text evidence="3">The sequence shown here is derived from an EMBL/GenBank/DDBJ whole genome shotgun (WGS) entry which is preliminary data.</text>
</comment>
<dbReference type="AlphaFoldDB" id="A0A2N0UYU5"/>
<dbReference type="GO" id="GO:0071555">
    <property type="term" value="P:cell wall organization"/>
    <property type="evidence" value="ECO:0007669"/>
    <property type="project" value="TreeGrafter"/>
</dbReference>
<dbReference type="Pfam" id="PF00905">
    <property type="entry name" value="Transpeptidase"/>
    <property type="match status" value="1"/>
</dbReference>
<sequence>MKKILRRSTLIYIVALAFIGGLGYLAFELVTGADDWVDQAYNAHIAGDGGLAQAGAIYDRNGTALAQTVDGKRVYNESESVRKSLLHVVGDDSLNISTAVQSMYRSQLIGYNLVFGLNMPESLRASHDIKLTVDSATCAAAYDVLASYNKKGACVIYNYKTGEVICSVSTMAYDPQAPPEITEDNESEYEGVYLDNVLSSTFTPGSIFKIVTSAAAIENIPDLYDRTWVCNGSENIGGSEVTCTETHGTLTYKEAMAHSCNIVFAKLAVELGSDTMTKTAEKIGINSSFDVDGIKTAKGSYDVSDANENQLGWSGVGQYNDKVNPMQMAIICGAIANGGKVTNPTLIKDESILSALGINYKSSGQELFSSDTAAKLDDVMRYTVSDYYGDNLFGGLTVCAKTGTGEVGDDKNPNGWMVGYSKDEDCPLAFACVVQDSGFGFQYAGPVVEAAMIQAAKSLGASAVQ</sequence>